<reference evidence="2" key="1">
    <citation type="journal article" date="2022" name="Mol. Ecol. Resour.">
        <title>The genomes of chicory, endive, great burdock and yacon provide insights into Asteraceae palaeo-polyploidization history and plant inulin production.</title>
        <authorList>
            <person name="Fan W."/>
            <person name="Wang S."/>
            <person name="Wang H."/>
            <person name="Wang A."/>
            <person name="Jiang F."/>
            <person name="Liu H."/>
            <person name="Zhao H."/>
            <person name="Xu D."/>
            <person name="Zhang Y."/>
        </authorList>
    </citation>
    <scope>NUCLEOTIDE SEQUENCE [LARGE SCALE GENOMIC DNA]</scope>
    <source>
        <strain evidence="2">cv. Yunnan</strain>
    </source>
</reference>
<name>A0ACB9IHK6_9ASTR</name>
<evidence type="ECO:0000313" key="1">
    <source>
        <dbReference type="EMBL" id="KAI3807163.1"/>
    </source>
</evidence>
<comment type="caution">
    <text evidence="1">The sequence shown here is derived from an EMBL/GenBank/DDBJ whole genome shotgun (WGS) entry which is preliminary data.</text>
</comment>
<keyword evidence="2" id="KW-1185">Reference proteome</keyword>
<accession>A0ACB9IHK6</accession>
<proteinExistence type="predicted"/>
<dbReference type="EMBL" id="CM042025">
    <property type="protein sequence ID" value="KAI3807163.1"/>
    <property type="molecule type" value="Genomic_DNA"/>
</dbReference>
<dbReference type="Proteomes" id="UP001056120">
    <property type="component" value="Linkage Group LG08"/>
</dbReference>
<protein>
    <submittedName>
        <fullName evidence="1">Uncharacterized protein</fullName>
    </submittedName>
</protein>
<reference evidence="1 2" key="2">
    <citation type="journal article" date="2022" name="Mol. Ecol. Resour.">
        <title>The genomes of chicory, endive, great burdock and yacon provide insights into Asteraceae paleo-polyploidization history and plant inulin production.</title>
        <authorList>
            <person name="Fan W."/>
            <person name="Wang S."/>
            <person name="Wang H."/>
            <person name="Wang A."/>
            <person name="Jiang F."/>
            <person name="Liu H."/>
            <person name="Zhao H."/>
            <person name="Xu D."/>
            <person name="Zhang Y."/>
        </authorList>
    </citation>
    <scope>NUCLEOTIDE SEQUENCE [LARGE SCALE GENOMIC DNA]</scope>
    <source>
        <strain evidence="2">cv. Yunnan</strain>
        <tissue evidence="1">Leaves</tissue>
    </source>
</reference>
<organism evidence="1 2">
    <name type="scientific">Smallanthus sonchifolius</name>
    <dbReference type="NCBI Taxonomy" id="185202"/>
    <lineage>
        <taxon>Eukaryota</taxon>
        <taxon>Viridiplantae</taxon>
        <taxon>Streptophyta</taxon>
        <taxon>Embryophyta</taxon>
        <taxon>Tracheophyta</taxon>
        <taxon>Spermatophyta</taxon>
        <taxon>Magnoliopsida</taxon>
        <taxon>eudicotyledons</taxon>
        <taxon>Gunneridae</taxon>
        <taxon>Pentapetalae</taxon>
        <taxon>asterids</taxon>
        <taxon>campanulids</taxon>
        <taxon>Asterales</taxon>
        <taxon>Asteraceae</taxon>
        <taxon>Asteroideae</taxon>
        <taxon>Heliantheae alliance</taxon>
        <taxon>Millerieae</taxon>
        <taxon>Smallanthus</taxon>
    </lineage>
</organism>
<sequence length="313" mass="35924">MRSSNAAISDDDASATISDDDAATETDTDGGSKDDAVESLPPMKSTPFRQGDKVLAYHSRNIYEAKVLEVDSTKERFFVHYQGWSKNWDEWVGMDRLMIHNKENLEKQKALDKEHPLEKSGRAFHLKPKNPNLTRGKKRKRLSKGNASYEKLVDVQIPSPLKKHLVNYCEYITHMGKLVKLPCFPNVDEILKLYLEQQSNKDDNDCRASGEIISGLRCYFDKALPVMLLYKGERRQYEEATANGISPSKVYGAEHLLRLFVKLPEILYHANIEEETLTDLQHKLQDFLKFLQKKQCLFFVSTYETPNGSCKIE</sequence>
<gene>
    <name evidence="1" type="ORF">L1987_23087</name>
</gene>
<evidence type="ECO:0000313" key="2">
    <source>
        <dbReference type="Proteomes" id="UP001056120"/>
    </source>
</evidence>